<dbReference type="SUPFAM" id="SSF56176">
    <property type="entry name" value="FAD-binding/transporter-associated domain-like"/>
    <property type="match status" value="1"/>
</dbReference>
<dbReference type="GO" id="GO:0016491">
    <property type="term" value="F:oxidoreductase activity"/>
    <property type="evidence" value="ECO:0007669"/>
    <property type="project" value="UniProtKB-KW"/>
</dbReference>
<dbReference type="AlphaFoldDB" id="A0A840ZJT7"/>
<organism evidence="6 7">
    <name type="scientific">Methylorubrum rhodinum</name>
    <dbReference type="NCBI Taxonomy" id="29428"/>
    <lineage>
        <taxon>Bacteria</taxon>
        <taxon>Pseudomonadati</taxon>
        <taxon>Pseudomonadota</taxon>
        <taxon>Alphaproteobacteria</taxon>
        <taxon>Hyphomicrobiales</taxon>
        <taxon>Methylobacteriaceae</taxon>
        <taxon>Methylorubrum</taxon>
    </lineage>
</organism>
<evidence type="ECO:0000256" key="4">
    <source>
        <dbReference type="ARBA" id="ARBA00023002"/>
    </source>
</evidence>
<dbReference type="InterPro" id="IPR006311">
    <property type="entry name" value="TAT_signal"/>
</dbReference>
<dbReference type="InterPro" id="IPR016169">
    <property type="entry name" value="FAD-bd_PCMH_sub2"/>
</dbReference>
<dbReference type="InterPro" id="IPR006094">
    <property type="entry name" value="Oxid_FAD_bind_N"/>
</dbReference>
<dbReference type="InterPro" id="IPR016164">
    <property type="entry name" value="FAD-linked_Oxase-like_C"/>
</dbReference>
<evidence type="ECO:0000256" key="3">
    <source>
        <dbReference type="ARBA" id="ARBA00022827"/>
    </source>
</evidence>
<dbReference type="Proteomes" id="UP000583454">
    <property type="component" value="Unassembled WGS sequence"/>
</dbReference>
<evidence type="ECO:0000259" key="5">
    <source>
        <dbReference type="PROSITE" id="PS51387"/>
    </source>
</evidence>
<gene>
    <name evidence="6" type="ORF">HNR00_002127</name>
</gene>
<dbReference type="Gene3D" id="3.30.43.10">
    <property type="entry name" value="Uridine Diphospho-n-acetylenolpyruvylglucosamine Reductase, domain 2"/>
    <property type="match status" value="1"/>
</dbReference>
<keyword evidence="7" id="KW-1185">Reference proteome</keyword>
<evidence type="ECO:0000256" key="1">
    <source>
        <dbReference type="ARBA" id="ARBA00005466"/>
    </source>
</evidence>
<keyword evidence="3" id="KW-0274">FAD</keyword>
<dbReference type="Gene3D" id="3.30.465.10">
    <property type="match status" value="1"/>
</dbReference>
<accession>A0A840ZJT7</accession>
<keyword evidence="4" id="KW-0560">Oxidoreductase</keyword>
<sequence>MLSPIPSRRQVLGQLAALPIALPVAASLLRPAATESSPAAEALLLNDAGGFSPTRVARHVTISTDPVEAAVARLRAELAAAAAEGRPVAVGVARHSMGGQSLVRDGVALSLAGGAPEIDRAARRYRVTAGARWRDVIPALGAVGLSPAVMQSNNDFGVGSTFCVNAHGWAVPCGPFGATVRALRLLLADGTLVACSPTLEPELFACAMGGYGLFGIVVDLELDAVPNLALAPDAAVLPASGFTEAFLRTVRTPEVAMAYGRLCVARSQFLEEAILVAFRAHAGHGVPTEAAPLPWLQRAIYRGQIGSEAGKRLRWLAETRLGPYAAPGLIARNTILNESAATLANSDPGRVDILHEYFVPPPRFDAFLSACRALIPASGAELLNVTLRYVEADPVARLSYAPQARIAAVMSFSQGRTPEADRAMQALTRRLIDAVTDLGGAFYLPYRTHARAEQVHRAYPGAADFVVAKRRYDPALRFRNGLWDAYFAEA</sequence>
<dbReference type="InterPro" id="IPR050432">
    <property type="entry name" value="FAD-linked_Oxidoreductases_BP"/>
</dbReference>
<dbReference type="RefSeq" id="WP_183568966.1">
    <property type="nucleotide sequence ID" value="NZ_JACHOP010000007.1"/>
</dbReference>
<dbReference type="Pfam" id="PF01565">
    <property type="entry name" value="FAD_binding_4"/>
    <property type="match status" value="1"/>
</dbReference>
<dbReference type="PROSITE" id="PS51318">
    <property type="entry name" value="TAT"/>
    <property type="match status" value="1"/>
</dbReference>
<dbReference type="PROSITE" id="PS51387">
    <property type="entry name" value="FAD_PCMH"/>
    <property type="match status" value="1"/>
</dbReference>
<comment type="similarity">
    <text evidence="1">Belongs to the oxygen-dependent FAD-linked oxidoreductase family.</text>
</comment>
<name>A0A840ZJT7_9HYPH</name>
<reference evidence="6 7" key="1">
    <citation type="submission" date="2020-08" db="EMBL/GenBank/DDBJ databases">
        <title>Genomic Encyclopedia of Type Strains, Phase IV (KMG-IV): sequencing the most valuable type-strain genomes for metagenomic binning, comparative biology and taxonomic classification.</title>
        <authorList>
            <person name="Goeker M."/>
        </authorList>
    </citation>
    <scope>NUCLEOTIDE SEQUENCE [LARGE SCALE GENOMIC DNA]</scope>
    <source>
        <strain evidence="6 7">DSM 2163</strain>
    </source>
</reference>
<proteinExistence type="inferred from homology"/>
<evidence type="ECO:0000313" key="7">
    <source>
        <dbReference type="Proteomes" id="UP000583454"/>
    </source>
</evidence>
<dbReference type="PANTHER" id="PTHR13878">
    <property type="entry name" value="GULONOLACTONE OXIDASE"/>
    <property type="match status" value="1"/>
</dbReference>
<evidence type="ECO:0000313" key="6">
    <source>
        <dbReference type="EMBL" id="MBB5757414.1"/>
    </source>
</evidence>
<dbReference type="InterPro" id="IPR036318">
    <property type="entry name" value="FAD-bd_PCMH-like_sf"/>
</dbReference>
<keyword evidence="2" id="KW-0285">Flavoprotein</keyword>
<dbReference type="InterPro" id="IPR016166">
    <property type="entry name" value="FAD-bd_PCMH"/>
</dbReference>
<feature type="domain" description="FAD-binding PCMH-type" evidence="5">
    <location>
        <begin position="51"/>
        <end position="227"/>
    </location>
</feature>
<protein>
    <submittedName>
        <fullName evidence="6">FAD/FMN-containing dehydrogenase</fullName>
    </submittedName>
</protein>
<dbReference type="InterPro" id="IPR016167">
    <property type="entry name" value="FAD-bd_PCMH_sub1"/>
</dbReference>
<dbReference type="EMBL" id="JACHOP010000007">
    <property type="protein sequence ID" value="MBB5757414.1"/>
    <property type="molecule type" value="Genomic_DNA"/>
</dbReference>
<evidence type="ECO:0000256" key="2">
    <source>
        <dbReference type="ARBA" id="ARBA00022630"/>
    </source>
</evidence>
<dbReference type="PANTHER" id="PTHR13878:SF53">
    <property type="entry name" value="CYTOKININ DEHYDROGENASE 6"/>
    <property type="match status" value="1"/>
</dbReference>
<comment type="caution">
    <text evidence="6">The sequence shown here is derived from an EMBL/GenBank/DDBJ whole genome shotgun (WGS) entry which is preliminary data.</text>
</comment>
<dbReference type="SUPFAM" id="SSF55103">
    <property type="entry name" value="FAD-linked oxidases, C-terminal domain"/>
    <property type="match status" value="1"/>
</dbReference>
<dbReference type="GO" id="GO:0071949">
    <property type="term" value="F:FAD binding"/>
    <property type="evidence" value="ECO:0007669"/>
    <property type="project" value="InterPro"/>
</dbReference>